<evidence type="ECO:0000259" key="5">
    <source>
        <dbReference type="Pfam" id="PF02518"/>
    </source>
</evidence>
<keyword evidence="8" id="KW-1185">Reference proteome</keyword>
<evidence type="ECO:0000256" key="1">
    <source>
        <dbReference type="ARBA" id="ARBA00022679"/>
    </source>
</evidence>
<keyword evidence="2 7" id="KW-0418">Kinase</keyword>
<dbReference type="NCBIfam" id="NF047322">
    <property type="entry name" value="HK_morpho_MacS"/>
    <property type="match status" value="1"/>
</dbReference>
<dbReference type="InterPro" id="IPR036890">
    <property type="entry name" value="HATPase_C_sf"/>
</dbReference>
<dbReference type="Gene3D" id="3.30.565.10">
    <property type="entry name" value="Histidine kinase-like ATPase, C-terminal domain"/>
    <property type="match status" value="1"/>
</dbReference>
<keyword evidence="1" id="KW-0808">Transferase</keyword>
<evidence type="ECO:0000259" key="6">
    <source>
        <dbReference type="Pfam" id="PF19354"/>
    </source>
</evidence>
<dbReference type="OrthoDB" id="5181554at2"/>
<accession>A0A4P7ILE8</accession>
<dbReference type="Pfam" id="PF19354">
    <property type="entry name" value="DUF5931"/>
    <property type="match status" value="1"/>
</dbReference>
<feature type="transmembrane region" description="Helical" evidence="4">
    <location>
        <begin position="69"/>
        <end position="87"/>
    </location>
</feature>
<evidence type="ECO:0000256" key="3">
    <source>
        <dbReference type="ARBA" id="ARBA00023012"/>
    </source>
</evidence>
<dbReference type="AlphaFoldDB" id="A0A4P7ILE8"/>
<dbReference type="InterPro" id="IPR003594">
    <property type="entry name" value="HATPase_dom"/>
</dbReference>
<dbReference type="Gene3D" id="1.20.5.1930">
    <property type="match status" value="1"/>
</dbReference>
<dbReference type="KEGG" id="nsn:EXE58_00325"/>
<evidence type="ECO:0000256" key="2">
    <source>
        <dbReference type="ARBA" id="ARBA00022777"/>
    </source>
</evidence>
<keyword evidence="4" id="KW-0472">Membrane</keyword>
<dbReference type="InterPro" id="IPR050482">
    <property type="entry name" value="Sensor_HK_TwoCompSys"/>
</dbReference>
<name>A0A4P7ILE8_9ACTN</name>
<sequence>MVVLNAYRHDNFEHPTTALVVVLGLVLWTVLALWLFDAHRRRTPLLLVADLVVACAAMALTPLVKTESFNATIPGFWVMGALFAWAVHWHWKGGLAAGAALSATDLLIRDSVDQGNYGNVFLLMIGGPIVGYMCASLQRMAAERDAAERAAAAAEERTRLARAVHDGVLQVLAMVQRQGAAAGGEWARLGALAGEQERSVRSLIRQQDSLMAPSGATTDLAGALESLGTSHPVRVEVATPGGPVLLDSDRAAEIVAVVRACLDNVLAHVGPDATAWVLLQASAEAVVVSVRDDGDGIPPGRLEAAERDGRLGVASSIRGRIADLGGTASLDTGEWGTSWEIEVPR</sequence>
<reference evidence="7 8" key="1">
    <citation type="submission" date="2019-03" db="EMBL/GenBank/DDBJ databases">
        <title>Three New Species of Nocardioides, Nocardioides euryhalodurans sp. nov., Nocardioides seonyuensis sp. nov. and Nocardioides eburneoflavus sp. nov. Iolated from Soil.</title>
        <authorList>
            <person name="Roh S.G."/>
            <person name="Lee C."/>
            <person name="Kim M.-K."/>
            <person name="Kim S.B."/>
        </authorList>
    </citation>
    <scope>NUCLEOTIDE SEQUENCE [LARGE SCALE GENOMIC DNA]</scope>
    <source>
        <strain evidence="7 8">MMS17-SY207-3</strain>
    </source>
</reference>
<keyword evidence="4" id="KW-0812">Transmembrane</keyword>
<evidence type="ECO:0000313" key="7">
    <source>
        <dbReference type="EMBL" id="QBX57367.1"/>
    </source>
</evidence>
<dbReference type="Pfam" id="PF02518">
    <property type="entry name" value="HATPase_c"/>
    <property type="match status" value="1"/>
</dbReference>
<dbReference type="GO" id="GO:0000160">
    <property type="term" value="P:phosphorelay signal transduction system"/>
    <property type="evidence" value="ECO:0007669"/>
    <property type="project" value="UniProtKB-KW"/>
</dbReference>
<dbReference type="InterPro" id="IPR045975">
    <property type="entry name" value="DUF5931"/>
</dbReference>
<dbReference type="GO" id="GO:0016301">
    <property type="term" value="F:kinase activity"/>
    <property type="evidence" value="ECO:0007669"/>
    <property type="project" value="UniProtKB-KW"/>
</dbReference>
<dbReference type="Proteomes" id="UP000294853">
    <property type="component" value="Chromosome"/>
</dbReference>
<feature type="transmembrane region" description="Helical" evidence="4">
    <location>
        <begin position="16"/>
        <end position="36"/>
    </location>
</feature>
<feature type="domain" description="DUF5931" evidence="6">
    <location>
        <begin position="2"/>
        <end position="134"/>
    </location>
</feature>
<protein>
    <submittedName>
        <fullName evidence="7">Histidine kinase</fullName>
    </submittedName>
</protein>
<organism evidence="7 8">
    <name type="scientific">Nocardioides seonyuensis</name>
    <dbReference type="NCBI Taxonomy" id="2518371"/>
    <lineage>
        <taxon>Bacteria</taxon>
        <taxon>Bacillati</taxon>
        <taxon>Actinomycetota</taxon>
        <taxon>Actinomycetes</taxon>
        <taxon>Propionibacteriales</taxon>
        <taxon>Nocardioidaceae</taxon>
        <taxon>Nocardioides</taxon>
    </lineage>
</organism>
<keyword evidence="3" id="KW-0902">Two-component regulatory system</keyword>
<gene>
    <name evidence="7" type="ORF">EXE58_00325</name>
</gene>
<proteinExistence type="predicted"/>
<dbReference type="PANTHER" id="PTHR24421">
    <property type="entry name" value="NITRATE/NITRITE SENSOR PROTEIN NARX-RELATED"/>
    <property type="match status" value="1"/>
</dbReference>
<keyword evidence="4" id="KW-1133">Transmembrane helix</keyword>
<dbReference type="SUPFAM" id="SSF55874">
    <property type="entry name" value="ATPase domain of HSP90 chaperone/DNA topoisomerase II/histidine kinase"/>
    <property type="match status" value="1"/>
</dbReference>
<dbReference type="EMBL" id="CP038436">
    <property type="protein sequence ID" value="QBX57367.1"/>
    <property type="molecule type" value="Genomic_DNA"/>
</dbReference>
<evidence type="ECO:0000313" key="8">
    <source>
        <dbReference type="Proteomes" id="UP000294853"/>
    </source>
</evidence>
<feature type="transmembrane region" description="Helical" evidence="4">
    <location>
        <begin position="43"/>
        <end position="63"/>
    </location>
</feature>
<evidence type="ECO:0000256" key="4">
    <source>
        <dbReference type="SAM" id="Phobius"/>
    </source>
</evidence>
<dbReference type="PANTHER" id="PTHR24421:SF61">
    <property type="entry name" value="OXYGEN SENSOR HISTIDINE KINASE NREB"/>
    <property type="match status" value="1"/>
</dbReference>
<feature type="domain" description="Histidine kinase/HSP90-like ATPase" evidence="5">
    <location>
        <begin position="253"/>
        <end position="344"/>
    </location>
</feature>